<comment type="caution">
    <text evidence="2">The sequence shown here is derived from an EMBL/GenBank/DDBJ whole genome shotgun (WGS) entry which is preliminary data.</text>
</comment>
<proteinExistence type="predicted"/>
<protein>
    <submittedName>
        <fullName evidence="2">Uncharacterized protein</fullName>
    </submittedName>
</protein>
<sequence length="106" mass="11957">MTARTQSRTPKYEMTKRDIARSIAREREVLAVEAVARALIEKGIEPQLPLKEFAKRFRNGDLMSVQTDANRGLLPIAKSKKGCNRRVDMIAYITGGVMNFFSLQQG</sequence>
<name>A0A315FUY1_SALET</name>
<dbReference type="Proteomes" id="UP000839575">
    <property type="component" value="Unassembled WGS sequence"/>
</dbReference>
<gene>
    <name evidence="2" type="ORF">DAX91_21325</name>
    <name evidence="1" type="ORF">S301_05460</name>
</gene>
<evidence type="ECO:0000313" key="2">
    <source>
        <dbReference type="EMBL" id="PUF77832.1"/>
    </source>
</evidence>
<dbReference type="RefSeq" id="WP_108415395.1">
    <property type="nucleotide sequence ID" value="NZ_QAQA01000015.1"/>
</dbReference>
<dbReference type="EMBL" id="QARU01000016">
    <property type="protein sequence ID" value="PUF77832.1"/>
    <property type="molecule type" value="Genomic_DNA"/>
</dbReference>
<dbReference type="EMBL" id="AAGLPX010000007">
    <property type="protein sequence ID" value="EBP3998145.1"/>
    <property type="molecule type" value="Genomic_DNA"/>
</dbReference>
<accession>A0A315FUY1</accession>
<organism evidence="2 3">
    <name type="scientific">Salmonella enterica I</name>
    <dbReference type="NCBI Taxonomy" id="59201"/>
    <lineage>
        <taxon>Bacteria</taxon>
        <taxon>Pseudomonadati</taxon>
        <taxon>Pseudomonadota</taxon>
        <taxon>Gammaproteobacteria</taxon>
        <taxon>Enterobacterales</taxon>
        <taxon>Enterobacteriaceae</taxon>
        <taxon>Salmonella</taxon>
    </lineage>
</organism>
<dbReference type="Proteomes" id="UP000250700">
    <property type="component" value="Unassembled WGS sequence"/>
</dbReference>
<reference evidence="2 3" key="1">
    <citation type="submission" date="2018-04" db="EMBL/GenBank/DDBJ databases">
        <title>Whole genome sequencing of Salmonella enterica.</title>
        <authorList>
            <person name="Bell R."/>
        </authorList>
    </citation>
    <scope>NUCLEOTIDE SEQUENCE [LARGE SCALE GENOMIC DNA]</scope>
    <source>
        <strain evidence="2 3">CFSAN058603</strain>
    </source>
</reference>
<dbReference type="AlphaFoldDB" id="A0A315FUY1"/>
<reference evidence="1" key="2">
    <citation type="submission" date="2018-07" db="EMBL/GenBank/DDBJ databases">
        <authorList>
            <consortium name="GenomeTrakr network: Whole genome sequencing for foodborne pathogen traceback"/>
        </authorList>
    </citation>
    <scope>NUCLEOTIDE SEQUENCE [LARGE SCALE GENOMIC DNA]</scope>
    <source>
        <strain evidence="1">CFSAN002851</strain>
    </source>
</reference>
<evidence type="ECO:0000313" key="1">
    <source>
        <dbReference type="EMBL" id="EBP3998145.1"/>
    </source>
</evidence>
<evidence type="ECO:0000313" key="3">
    <source>
        <dbReference type="Proteomes" id="UP000250700"/>
    </source>
</evidence>